<protein>
    <submittedName>
        <fullName evidence="7">G:T-mismatch repair DNA endonuclease (Very short patch repair protein)</fullName>
    </submittedName>
</protein>
<comment type="caution">
    <text evidence="7">The sequence shown here is derived from an EMBL/GenBank/DDBJ whole genome shotgun (WGS) entry which is preliminary data.</text>
</comment>
<organism evidence="7 8">
    <name type="scientific">Spirosoma utsteinense</name>
    <dbReference type="NCBI Taxonomy" id="2585773"/>
    <lineage>
        <taxon>Bacteria</taxon>
        <taxon>Pseudomonadati</taxon>
        <taxon>Bacteroidota</taxon>
        <taxon>Cytophagia</taxon>
        <taxon>Cytophagales</taxon>
        <taxon>Cytophagaceae</taxon>
        <taxon>Spirosoma</taxon>
    </lineage>
</organism>
<evidence type="ECO:0000256" key="3">
    <source>
        <dbReference type="ARBA" id="ARBA00022763"/>
    </source>
</evidence>
<name>A0ABR6W1A2_9BACT</name>
<dbReference type="Proteomes" id="UP000700732">
    <property type="component" value="Unassembled WGS sequence"/>
</dbReference>
<proteinExistence type="inferred from homology"/>
<evidence type="ECO:0000313" key="7">
    <source>
        <dbReference type="EMBL" id="MBC3790396.1"/>
    </source>
</evidence>
<dbReference type="InterPro" id="IPR004603">
    <property type="entry name" value="DNA_mismatch_endonuc_vsr"/>
</dbReference>
<sequence length="38" mass="4610">MSRVRSKDTNPELIVRKFLHAHGFRYRLHDKNYPVART</sequence>
<keyword evidence="2 7" id="KW-0255">Endonuclease</keyword>
<keyword evidence="4" id="KW-0378">Hydrolase</keyword>
<gene>
    <name evidence="7" type="ORF">FH603_885</name>
</gene>
<evidence type="ECO:0000256" key="6">
    <source>
        <dbReference type="ARBA" id="ARBA00029466"/>
    </source>
</evidence>
<accession>A0ABR6W1A2</accession>
<evidence type="ECO:0000256" key="1">
    <source>
        <dbReference type="ARBA" id="ARBA00022722"/>
    </source>
</evidence>
<keyword evidence="8" id="KW-1185">Reference proteome</keyword>
<evidence type="ECO:0000313" key="8">
    <source>
        <dbReference type="Proteomes" id="UP000700732"/>
    </source>
</evidence>
<dbReference type="InterPro" id="IPR011335">
    <property type="entry name" value="Restrct_endonuc-II-like"/>
</dbReference>
<comment type="similarity">
    <text evidence="6">Belongs to the Vsr family.</text>
</comment>
<evidence type="ECO:0000256" key="2">
    <source>
        <dbReference type="ARBA" id="ARBA00022759"/>
    </source>
</evidence>
<dbReference type="EMBL" id="VFIA01000004">
    <property type="protein sequence ID" value="MBC3790396.1"/>
    <property type="molecule type" value="Genomic_DNA"/>
</dbReference>
<dbReference type="GO" id="GO:0004519">
    <property type="term" value="F:endonuclease activity"/>
    <property type="evidence" value="ECO:0007669"/>
    <property type="project" value="UniProtKB-KW"/>
</dbReference>
<keyword evidence="1" id="KW-0540">Nuclease</keyword>
<dbReference type="SUPFAM" id="SSF52980">
    <property type="entry name" value="Restriction endonuclease-like"/>
    <property type="match status" value="1"/>
</dbReference>
<dbReference type="Pfam" id="PF03852">
    <property type="entry name" value="Vsr"/>
    <property type="match status" value="1"/>
</dbReference>
<dbReference type="RefSeq" id="WP_235985329.1">
    <property type="nucleotide sequence ID" value="NZ_VFIC01000006.1"/>
</dbReference>
<evidence type="ECO:0000256" key="4">
    <source>
        <dbReference type="ARBA" id="ARBA00022801"/>
    </source>
</evidence>
<reference evidence="7 8" key="1">
    <citation type="submission" date="2019-06" db="EMBL/GenBank/DDBJ databases">
        <title>Spirosoma utsteinense sp. nov. isolated from Antarctic ice-free soils.</title>
        <authorList>
            <person name="Tahon G."/>
        </authorList>
    </citation>
    <scope>NUCLEOTIDE SEQUENCE [LARGE SCALE GENOMIC DNA]</scope>
    <source>
        <strain evidence="7 8">LMG 31447</strain>
    </source>
</reference>
<keyword evidence="5" id="KW-0234">DNA repair</keyword>
<keyword evidence="3" id="KW-0227">DNA damage</keyword>
<dbReference type="Gene3D" id="3.40.960.10">
    <property type="entry name" value="VSR Endonuclease"/>
    <property type="match status" value="1"/>
</dbReference>
<evidence type="ECO:0000256" key="5">
    <source>
        <dbReference type="ARBA" id="ARBA00023204"/>
    </source>
</evidence>